<dbReference type="Pfam" id="PF00498">
    <property type="entry name" value="FHA"/>
    <property type="match status" value="1"/>
</dbReference>
<protein>
    <submittedName>
        <fullName evidence="2">FHA domain-containing protein</fullName>
    </submittedName>
</protein>
<dbReference type="RefSeq" id="WP_368006891.1">
    <property type="nucleotide sequence ID" value="NZ_JAMXFF010000018.1"/>
</dbReference>
<comment type="caution">
    <text evidence="2">The sequence shown here is derived from an EMBL/GenBank/DDBJ whole genome shotgun (WGS) entry which is preliminary data.</text>
</comment>
<dbReference type="Gene3D" id="2.60.200.20">
    <property type="match status" value="1"/>
</dbReference>
<keyword evidence="3" id="KW-1185">Reference proteome</keyword>
<reference evidence="2 3" key="1">
    <citation type="journal article" date="2022" name="Front. Microbiol.">
        <title>High genomic differentiation and limited gene flow indicate recent cryptic speciation within the genus Laspinema (cyanobacteria).</title>
        <authorList>
            <person name="Stanojkovic A."/>
            <person name="Skoupy S."/>
            <person name="Skaloud P."/>
            <person name="Dvorak P."/>
        </authorList>
    </citation>
    <scope>NUCLEOTIDE SEQUENCE [LARGE SCALE GENOMIC DNA]</scope>
    <source>
        <strain evidence="2 3">D2a</strain>
    </source>
</reference>
<dbReference type="CDD" id="cd00060">
    <property type="entry name" value="FHA"/>
    <property type="match status" value="1"/>
</dbReference>
<feature type="domain" description="FHA" evidence="1">
    <location>
        <begin position="41"/>
        <end position="93"/>
    </location>
</feature>
<dbReference type="SMART" id="SM00240">
    <property type="entry name" value="FHA"/>
    <property type="match status" value="1"/>
</dbReference>
<sequence>MLLLWKLAIAMHELTLKWIEAGEFRTQTLWDKQPSKHPGTVRIGRDPTRCDIVLLHPTVSGLHVEIFYDPQKSHFYLRNLRPSNPSKVDGQILAQGEIMLSLGSRICLGQIKLKVIAIDLRFSSGVTLCPPEDDDSEASISQPLRRRLPRKPLPTYGLKCPNCQKISHYKLLDFGCPWCGTSLDSANSVLMSTHAD</sequence>
<dbReference type="Proteomes" id="UP001525890">
    <property type="component" value="Unassembled WGS sequence"/>
</dbReference>
<dbReference type="InterPro" id="IPR000253">
    <property type="entry name" value="FHA_dom"/>
</dbReference>
<dbReference type="PROSITE" id="PS50006">
    <property type="entry name" value="FHA_DOMAIN"/>
    <property type="match status" value="1"/>
</dbReference>
<evidence type="ECO:0000313" key="3">
    <source>
        <dbReference type="Proteomes" id="UP001525890"/>
    </source>
</evidence>
<organism evidence="2 3">
    <name type="scientific">Laspinema palackyanum D2a</name>
    <dbReference type="NCBI Taxonomy" id="2953684"/>
    <lineage>
        <taxon>Bacteria</taxon>
        <taxon>Bacillati</taxon>
        <taxon>Cyanobacteriota</taxon>
        <taxon>Cyanophyceae</taxon>
        <taxon>Oscillatoriophycideae</taxon>
        <taxon>Oscillatoriales</taxon>
        <taxon>Laspinemataceae</taxon>
        <taxon>Laspinema</taxon>
        <taxon>Laspinema palackyanum</taxon>
    </lineage>
</organism>
<proteinExistence type="predicted"/>
<dbReference type="EMBL" id="JAMXFF010000018">
    <property type="protein sequence ID" value="MCT7967302.1"/>
    <property type="molecule type" value="Genomic_DNA"/>
</dbReference>
<dbReference type="InterPro" id="IPR008984">
    <property type="entry name" value="SMAD_FHA_dom_sf"/>
</dbReference>
<name>A0ABT2MRE3_9CYAN</name>
<evidence type="ECO:0000313" key="2">
    <source>
        <dbReference type="EMBL" id="MCT7967302.1"/>
    </source>
</evidence>
<accession>A0ABT2MRE3</accession>
<evidence type="ECO:0000259" key="1">
    <source>
        <dbReference type="PROSITE" id="PS50006"/>
    </source>
</evidence>
<gene>
    <name evidence="2" type="ORF">NG799_13240</name>
</gene>
<dbReference type="SUPFAM" id="SSF49879">
    <property type="entry name" value="SMAD/FHA domain"/>
    <property type="match status" value="1"/>
</dbReference>